<dbReference type="EMBL" id="CABPSK010000002">
    <property type="protein sequence ID" value="VVD98032.1"/>
    <property type="molecule type" value="Genomic_DNA"/>
</dbReference>
<dbReference type="AlphaFoldDB" id="A0A5E4UEU7"/>
<sequence>MRKLLVVAVLGLAGLAGVMVASSPAIACSQTSTGGGK</sequence>
<evidence type="ECO:0000313" key="1">
    <source>
        <dbReference type="EMBL" id="VVD98032.1"/>
    </source>
</evidence>
<proteinExistence type="predicted"/>
<name>A0A5E4UEU7_9BURK</name>
<accession>A0A5E4UEU7</accession>
<gene>
    <name evidence="1" type="ORF">PPN31114_01968</name>
</gene>
<protein>
    <submittedName>
        <fullName evidence="1">Uncharacterized protein</fullName>
    </submittedName>
</protein>
<organism evidence="1 2">
    <name type="scientific">Pandoraea pneumonica</name>
    <dbReference type="NCBI Taxonomy" id="2508299"/>
    <lineage>
        <taxon>Bacteria</taxon>
        <taxon>Pseudomonadati</taxon>
        <taxon>Pseudomonadota</taxon>
        <taxon>Betaproteobacteria</taxon>
        <taxon>Burkholderiales</taxon>
        <taxon>Burkholderiaceae</taxon>
        <taxon>Pandoraea</taxon>
    </lineage>
</organism>
<reference evidence="1 2" key="1">
    <citation type="submission" date="2019-08" db="EMBL/GenBank/DDBJ databases">
        <authorList>
            <person name="Peeters C."/>
        </authorList>
    </citation>
    <scope>NUCLEOTIDE SEQUENCE [LARGE SCALE GENOMIC DNA]</scope>
    <source>
        <strain evidence="1 2">LMG 31114</strain>
    </source>
</reference>
<evidence type="ECO:0000313" key="2">
    <source>
        <dbReference type="Proteomes" id="UP000366945"/>
    </source>
</evidence>
<dbReference type="Proteomes" id="UP000366945">
    <property type="component" value="Unassembled WGS sequence"/>
</dbReference>
<keyword evidence="2" id="KW-1185">Reference proteome</keyword>